<accession>A0A0A9BPD3</accession>
<sequence>MKEHNERHLTQNCSSSKFLEYFHQEKLLQTAIH</sequence>
<dbReference type="EMBL" id="GBRH01232674">
    <property type="protein sequence ID" value="JAD65221.1"/>
    <property type="molecule type" value="Transcribed_RNA"/>
</dbReference>
<name>A0A0A9BPD3_ARUDO</name>
<reference evidence="1" key="2">
    <citation type="journal article" date="2015" name="Data Brief">
        <title>Shoot transcriptome of the giant reed, Arundo donax.</title>
        <authorList>
            <person name="Barrero R.A."/>
            <person name="Guerrero F.D."/>
            <person name="Moolhuijzen P."/>
            <person name="Goolsby J.A."/>
            <person name="Tidwell J."/>
            <person name="Bellgard S.E."/>
            <person name="Bellgard M.I."/>
        </authorList>
    </citation>
    <scope>NUCLEOTIDE SEQUENCE</scope>
    <source>
        <tissue evidence="1">Shoot tissue taken approximately 20 cm above the soil surface</tissue>
    </source>
</reference>
<dbReference type="AlphaFoldDB" id="A0A0A9BPD3"/>
<organism evidence="1">
    <name type="scientific">Arundo donax</name>
    <name type="common">Giant reed</name>
    <name type="synonym">Donax arundinaceus</name>
    <dbReference type="NCBI Taxonomy" id="35708"/>
    <lineage>
        <taxon>Eukaryota</taxon>
        <taxon>Viridiplantae</taxon>
        <taxon>Streptophyta</taxon>
        <taxon>Embryophyta</taxon>
        <taxon>Tracheophyta</taxon>
        <taxon>Spermatophyta</taxon>
        <taxon>Magnoliopsida</taxon>
        <taxon>Liliopsida</taxon>
        <taxon>Poales</taxon>
        <taxon>Poaceae</taxon>
        <taxon>PACMAD clade</taxon>
        <taxon>Arundinoideae</taxon>
        <taxon>Arundineae</taxon>
        <taxon>Arundo</taxon>
    </lineage>
</organism>
<protein>
    <submittedName>
        <fullName evidence="1">Uncharacterized protein</fullName>
    </submittedName>
</protein>
<evidence type="ECO:0000313" key="1">
    <source>
        <dbReference type="EMBL" id="JAD65221.1"/>
    </source>
</evidence>
<reference evidence="1" key="1">
    <citation type="submission" date="2014-09" db="EMBL/GenBank/DDBJ databases">
        <authorList>
            <person name="Magalhaes I.L.F."/>
            <person name="Oliveira U."/>
            <person name="Santos F.R."/>
            <person name="Vidigal T.H.D.A."/>
            <person name="Brescovit A.D."/>
            <person name="Santos A.J."/>
        </authorList>
    </citation>
    <scope>NUCLEOTIDE SEQUENCE</scope>
    <source>
        <tissue evidence="1">Shoot tissue taken approximately 20 cm above the soil surface</tissue>
    </source>
</reference>
<proteinExistence type="predicted"/>